<sequence length="377" mass="41157">MTTVLHTIDTTGPGGAETVFINLVKSLPGDNPVVAIRGPGWVCDTLRKNGIEPVFVDSRGGFNVSYLADLVKIIRRYRVDVVQSHLFGSNLYSSLAGLICRVPVISVFHGFVDTNKGERFLPVKARIINSGSKKIVFVSDRLRQHYISQYGLSGAKATTIYNGVDTDVFYPRKDDSIRKELGLGPENVLIGAVGNIRPAKGYDNFLRAARIIHSRHPECRFVVAGQGSGALYDSLLELRRELGLEGIFYFIGFRENPPAVLNNLDIFVLPSVSEGFSISTIEAMACGVPVVVTRSGGPEEIVENGVNGLTVDSGPEDIAGGIMRIFEKADLGNSLKNTAFAEVEEKFSLRAMVEQYRLCHGPQKEISEGKTDYAGTW</sequence>
<evidence type="ECO:0000313" key="3">
    <source>
        <dbReference type="EMBL" id="MBA2883000.1"/>
    </source>
</evidence>
<protein>
    <submittedName>
        <fullName evidence="3">Glycosyltransferase involved in cell wall biosynthesis</fullName>
    </submittedName>
</protein>
<evidence type="ECO:0000313" key="4">
    <source>
        <dbReference type="Proteomes" id="UP000525298"/>
    </source>
</evidence>
<dbReference type="PANTHER" id="PTHR12526">
    <property type="entry name" value="GLYCOSYLTRANSFERASE"/>
    <property type="match status" value="1"/>
</dbReference>
<feature type="domain" description="Glycosyl transferase family 1" evidence="1">
    <location>
        <begin position="175"/>
        <end position="339"/>
    </location>
</feature>
<keyword evidence="3" id="KW-0808">Transferase</keyword>
<dbReference type="Pfam" id="PF00534">
    <property type="entry name" value="Glycos_transf_1"/>
    <property type="match status" value="1"/>
</dbReference>
<evidence type="ECO:0000259" key="2">
    <source>
        <dbReference type="Pfam" id="PF13439"/>
    </source>
</evidence>
<dbReference type="GO" id="GO:0016757">
    <property type="term" value="F:glycosyltransferase activity"/>
    <property type="evidence" value="ECO:0007669"/>
    <property type="project" value="InterPro"/>
</dbReference>
<dbReference type="AlphaFoldDB" id="A0A7W0CC43"/>
<accession>A0A7W0CC43</accession>
<keyword evidence="4" id="KW-1185">Reference proteome</keyword>
<proteinExistence type="predicted"/>
<dbReference type="Proteomes" id="UP000525298">
    <property type="component" value="Unassembled WGS sequence"/>
</dbReference>
<dbReference type="SUPFAM" id="SSF53756">
    <property type="entry name" value="UDP-Glycosyltransferase/glycogen phosphorylase"/>
    <property type="match status" value="1"/>
</dbReference>
<dbReference type="RefSeq" id="WP_181552620.1">
    <property type="nucleotide sequence ID" value="NZ_JACDUS010000015.1"/>
</dbReference>
<comment type="caution">
    <text evidence="3">The sequence shown here is derived from an EMBL/GenBank/DDBJ whole genome shotgun (WGS) entry which is preliminary data.</text>
</comment>
<name>A0A7W0CC43_9BACT</name>
<dbReference type="InterPro" id="IPR001296">
    <property type="entry name" value="Glyco_trans_1"/>
</dbReference>
<dbReference type="EMBL" id="JACDUS010000015">
    <property type="protein sequence ID" value="MBA2883000.1"/>
    <property type="molecule type" value="Genomic_DNA"/>
</dbReference>
<reference evidence="3 4" key="1">
    <citation type="submission" date="2020-07" db="EMBL/GenBank/DDBJ databases">
        <title>Genomic Encyclopedia of Type Strains, Phase IV (KMG-IV): sequencing the most valuable type-strain genomes for metagenomic binning, comparative biology and taxonomic classification.</title>
        <authorList>
            <person name="Goeker M."/>
        </authorList>
    </citation>
    <scope>NUCLEOTIDE SEQUENCE [LARGE SCALE GENOMIC DNA]</scope>
    <source>
        <strain evidence="3 4">DSM 17721</strain>
    </source>
</reference>
<feature type="domain" description="Glycosyltransferase subfamily 4-like N-terminal" evidence="2">
    <location>
        <begin position="13"/>
        <end position="167"/>
    </location>
</feature>
<dbReference type="PANTHER" id="PTHR12526:SF630">
    <property type="entry name" value="GLYCOSYLTRANSFERASE"/>
    <property type="match status" value="1"/>
</dbReference>
<evidence type="ECO:0000259" key="1">
    <source>
        <dbReference type="Pfam" id="PF00534"/>
    </source>
</evidence>
<dbReference type="Pfam" id="PF13439">
    <property type="entry name" value="Glyco_transf_4"/>
    <property type="match status" value="1"/>
</dbReference>
<dbReference type="InterPro" id="IPR028098">
    <property type="entry name" value="Glyco_trans_4-like_N"/>
</dbReference>
<dbReference type="Gene3D" id="3.40.50.2000">
    <property type="entry name" value="Glycogen Phosphorylase B"/>
    <property type="match status" value="2"/>
</dbReference>
<gene>
    <name evidence="3" type="ORF">HNR65_003357</name>
</gene>
<organism evidence="3 4">
    <name type="scientific">Desulfosalsimonas propionicica</name>
    <dbReference type="NCBI Taxonomy" id="332175"/>
    <lineage>
        <taxon>Bacteria</taxon>
        <taxon>Pseudomonadati</taxon>
        <taxon>Thermodesulfobacteriota</taxon>
        <taxon>Desulfobacteria</taxon>
        <taxon>Desulfobacterales</taxon>
        <taxon>Desulfosalsimonadaceae</taxon>
        <taxon>Desulfosalsimonas</taxon>
    </lineage>
</organism>